<dbReference type="AlphaFoldDB" id="A0A4U9U8C4"/>
<accession>A0A4U9U8C4</accession>
<dbReference type="KEGG" id="stha:NCTC11429_00376"/>
<reference evidence="2 3" key="1">
    <citation type="submission" date="2019-05" db="EMBL/GenBank/DDBJ databases">
        <authorList>
            <consortium name="Pathogen Informatics"/>
        </authorList>
    </citation>
    <scope>NUCLEOTIDE SEQUENCE [LARGE SCALE GENOMIC DNA]</scope>
    <source>
        <strain evidence="2 3">NCTC11429</strain>
    </source>
</reference>
<protein>
    <submittedName>
        <fullName evidence="2">Uncharacterized protein</fullName>
    </submittedName>
</protein>
<keyword evidence="1" id="KW-0812">Transmembrane</keyword>
<sequence>MIVQNLLQSLRYCCWLIFIICDVLLLHSSYAHGGERGPNPLIKRMEVDSLAGKPANISVRRLGRGVMKVNISFDLQSEVGCDDWRVTIEPTFEASFHWAPHLTPTDKHIVAQHVFRAPMMMMADGQKQVVVIPDVDMLNATAARDWYMDLDAQQNRMTLGRAKAKVDDHVLFQRKEGNRFSAGKFEFGFYILSYTGREVRDNPFREPLAFFWKKWGSRLYTKGEPISGNLDAYVRHSYHWAFASWVDQVWQDFEIGGKKVGAPTFIVNTTQSPNFVGEVNEREFRSVWNQAWFSSLRSASGLYRFARRNADPELLRKANLTKELALSFPKKEGFFYGLIGAEMEEREKGGKKVWGSIGWDNFYWGNSNRNPYTSDARISPFHILDMSWTALLMLRWYDELDRDVRLLKYAEDYAQALLRLQQANGFFPGWLDLETLQPLAILNESPESALSVTFLLTLYRLTKKEIYKAAALKAMDAVIRDIVPSGRWEDFETYWSCSRIGSEDWVGKKIARNQMYKQNNFSMFWTAEALLECYRLTQAKSYLTMGQRALDEMLMTQAAWQPHFIPVRALGGFGVLNADAEWNDARQSLFAELIIAYGRALNEQEYIQRGLSALRASFVMMYCPENPDTKAQWEKAWPFFGEEDYGFMMENYGHGGETNAHGLGIGEFTIYDWGNGAAAEAYNRILDHYGEDFLQTKND</sequence>
<proteinExistence type="predicted"/>
<dbReference type="SUPFAM" id="SSF48239">
    <property type="entry name" value="Terpenoid cyclases/Protein prenyltransferases"/>
    <property type="match status" value="1"/>
</dbReference>
<dbReference type="RefSeq" id="WP_197734441.1">
    <property type="nucleotide sequence ID" value="NZ_LR590484.1"/>
</dbReference>
<evidence type="ECO:0000256" key="1">
    <source>
        <dbReference type="SAM" id="Phobius"/>
    </source>
</evidence>
<organism evidence="2 3">
    <name type="scientific">Sphingobacterium thalpophilum</name>
    <dbReference type="NCBI Taxonomy" id="259"/>
    <lineage>
        <taxon>Bacteria</taxon>
        <taxon>Pseudomonadati</taxon>
        <taxon>Bacteroidota</taxon>
        <taxon>Sphingobacteriia</taxon>
        <taxon>Sphingobacteriales</taxon>
        <taxon>Sphingobacteriaceae</taxon>
        <taxon>Sphingobacterium</taxon>
    </lineage>
</organism>
<name>A0A4U9U8C4_9SPHI</name>
<dbReference type="EMBL" id="LR590484">
    <property type="protein sequence ID" value="VTR29216.1"/>
    <property type="molecule type" value="Genomic_DNA"/>
</dbReference>
<dbReference type="GeneID" id="78461193"/>
<evidence type="ECO:0000313" key="2">
    <source>
        <dbReference type="EMBL" id="VTR29216.1"/>
    </source>
</evidence>
<keyword evidence="1" id="KW-1133">Transmembrane helix</keyword>
<evidence type="ECO:0000313" key="3">
    <source>
        <dbReference type="Proteomes" id="UP000308196"/>
    </source>
</evidence>
<dbReference type="Proteomes" id="UP000308196">
    <property type="component" value="Chromosome"/>
</dbReference>
<feature type="transmembrane region" description="Helical" evidence="1">
    <location>
        <begin position="12"/>
        <end position="30"/>
    </location>
</feature>
<dbReference type="STRING" id="1123265.GCA_000686625_03232"/>
<keyword evidence="1" id="KW-0472">Membrane</keyword>
<dbReference type="InterPro" id="IPR008930">
    <property type="entry name" value="Terpenoid_cyclase/PrenylTrfase"/>
</dbReference>
<gene>
    <name evidence="2" type="ORF">NCTC11429_00376</name>
</gene>